<dbReference type="EMBL" id="BAABJQ010000035">
    <property type="protein sequence ID" value="GAA5198944.1"/>
    <property type="molecule type" value="Genomic_DNA"/>
</dbReference>
<evidence type="ECO:0000256" key="1">
    <source>
        <dbReference type="SAM" id="MobiDB-lite"/>
    </source>
</evidence>
<organism evidence="2 3">
    <name type="scientific">Rugosimonospora acidiphila</name>
    <dbReference type="NCBI Taxonomy" id="556531"/>
    <lineage>
        <taxon>Bacteria</taxon>
        <taxon>Bacillati</taxon>
        <taxon>Actinomycetota</taxon>
        <taxon>Actinomycetes</taxon>
        <taxon>Micromonosporales</taxon>
        <taxon>Micromonosporaceae</taxon>
        <taxon>Rugosimonospora</taxon>
    </lineage>
</organism>
<evidence type="ECO:0000313" key="3">
    <source>
        <dbReference type="Proteomes" id="UP001501570"/>
    </source>
</evidence>
<feature type="region of interest" description="Disordered" evidence="1">
    <location>
        <begin position="166"/>
        <end position="217"/>
    </location>
</feature>
<gene>
    <name evidence="2" type="ORF">GCM10023322_73440</name>
</gene>
<proteinExistence type="predicted"/>
<accession>A0ABP9SQN6</accession>
<name>A0ABP9SQN6_9ACTN</name>
<comment type="caution">
    <text evidence="2">The sequence shown here is derived from an EMBL/GenBank/DDBJ whole genome shotgun (WGS) entry which is preliminary data.</text>
</comment>
<dbReference type="Proteomes" id="UP001501570">
    <property type="component" value="Unassembled WGS sequence"/>
</dbReference>
<keyword evidence="3" id="KW-1185">Reference proteome</keyword>
<evidence type="ECO:0000313" key="2">
    <source>
        <dbReference type="EMBL" id="GAA5198944.1"/>
    </source>
</evidence>
<reference evidence="3" key="1">
    <citation type="journal article" date="2019" name="Int. J. Syst. Evol. Microbiol.">
        <title>The Global Catalogue of Microorganisms (GCM) 10K type strain sequencing project: providing services to taxonomists for standard genome sequencing and annotation.</title>
        <authorList>
            <consortium name="The Broad Institute Genomics Platform"/>
            <consortium name="The Broad Institute Genome Sequencing Center for Infectious Disease"/>
            <person name="Wu L."/>
            <person name="Ma J."/>
        </authorList>
    </citation>
    <scope>NUCLEOTIDE SEQUENCE [LARGE SCALE GENOMIC DNA]</scope>
    <source>
        <strain evidence="3">JCM 18304</strain>
    </source>
</reference>
<protein>
    <submittedName>
        <fullName evidence="2">Uncharacterized protein</fullName>
    </submittedName>
</protein>
<dbReference type="RefSeq" id="WP_345637700.1">
    <property type="nucleotide sequence ID" value="NZ_BAABJQ010000035.1"/>
</dbReference>
<sequence length="217" mass="23038">MGRKSVSISAVVVCLLAGVAAYVWHSRSASDCQPPPNEDALLAAFRAEPVFRFVPPYATLQGSPTSERGCQRLTEKVTVRGKEQDAYVGDTSTKVAATFDLGVSFGQDQITAMYDAGLRGRGWMPQQADFPQVIPGDYQAGLFYCKNIDGVPSFLWIDERWIGPSQGTAPRGGAAPSPTSPFDREGTISISIHAQSGVGCLPSPTESSVDPVASPPS</sequence>